<evidence type="ECO:0000259" key="2">
    <source>
        <dbReference type="Pfam" id="PF18812"/>
    </source>
</evidence>
<dbReference type="Pfam" id="PF04233">
    <property type="entry name" value="Phage_Mu_F"/>
    <property type="match status" value="1"/>
</dbReference>
<comment type="caution">
    <text evidence="3">The sequence shown here is derived from an EMBL/GenBank/DDBJ whole genome shotgun (WGS) entry which is preliminary data.</text>
</comment>
<feature type="domain" description="Phage-Barnase-EndoU-ColicinE5/D-RelE like nuclease 3" evidence="2">
    <location>
        <begin position="183"/>
        <end position="300"/>
    </location>
</feature>
<gene>
    <name evidence="3" type="ORF">BKG93_07860</name>
</gene>
<organism evidence="3 4">
    <name type="scientific">Rodentibacter ratti</name>
    <dbReference type="NCBI Taxonomy" id="1906745"/>
    <lineage>
        <taxon>Bacteria</taxon>
        <taxon>Pseudomonadati</taxon>
        <taxon>Pseudomonadota</taxon>
        <taxon>Gammaproteobacteria</taxon>
        <taxon>Pasteurellales</taxon>
        <taxon>Pasteurellaceae</taxon>
        <taxon>Rodentibacter</taxon>
    </lineage>
</organism>
<feature type="domain" description="Phage head morphogenesis" evidence="1">
    <location>
        <begin position="19"/>
        <end position="126"/>
    </location>
</feature>
<dbReference type="EMBL" id="MLAH01000047">
    <property type="protein sequence ID" value="OOF84452.1"/>
    <property type="molecule type" value="Genomic_DNA"/>
</dbReference>
<dbReference type="InterPro" id="IPR041301">
    <property type="entry name" value="PBECR3"/>
</dbReference>
<name>A0A1V3L3F3_9PAST</name>
<evidence type="ECO:0000313" key="3">
    <source>
        <dbReference type="EMBL" id="OOF84452.1"/>
    </source>
</evidence>
<accession>A0A1V3L3F3</accession>
<dbReference type="Proteomes" id="UP000189549">
    <property type="component" value="Unassembled WGS sequence"/>
</dbReference>
<dbReference type="Pfam" id="PF18812">
    <property type="entry name" value="PBECR3"/>
    <property type="match status" value="1"/>
</dbReference>
<protein>
    <submittedName>
        <fullName evidence="3">Phage head morphogenesis protein</fullName>
    </submittedName>
</protein>
<reference evidence="3 4" key="1">
    <citation type="submission" date="2016-10" db="EMBL/GenBank/DDBJ databases">
        <title>Rodentibacter gen. nov. and new species.</title>
        <authorList>
            <person name="Christensen H."/>
        </authorList>
    </citation>
    <scope>NUCLEOTIDE SEQUENCE [LARGE SCALE GENOMIC DNA]</scope>
    <source>
        <strain evidence="3 4">Ppn157</strain>
    </source>
</reference>
<dbReference type="InterPro" id="IPR006528">
    <property type="entry name" value="Phage_head_morphogenesis_dom"/>
</dbReference>
<evidence type="ECO:0000259" key="1">
    <source>
        <dbReference type="Pfam" id="PF04233"/>
    </source>
</evidence>
<sequence length="303" mass="33952">MTQLWNVSLISNLQADYLNKINNAVTQSVLSGGDIKDLAAQIKEIAKVSEKRAALIARDQTSKFNAALTQARHEDLGVKKYMWSTAGDERVRDSHAEKDGQIFEYANPPEDTGHPGHDINCRCVQIAVFDEVHEKKINEQSANLSVEPDVSSKNKSGKMELGELFDNSATGSGNKSFSNLGVVSEELVKVAKENIGLDISDWQHSIDESSIRHILKRHGNEKVENERGQRAVTKADILLLPLIIKAFDSIEYTGTTESGNESFLIRKEIDDEIFSVQEIRKRHKKVAVKTMWIRKKKKSHKST</sequence>
<proteinExistence type="predicted"/>
<dbReference type="NCBIfam" id="TIGR01641">
    <property type="entry name" value="phageSPP1_gp7"/>
    <property type="match status" value="1"/>
</dbReference>
<dbReference type="AlphaFoldDB" id="A0A1V3L3F3"/>
<evidence type="ECO:0000313" key="4">
    <source>
        <dbReference type="Proteomes" id="UP000189549"/>
    </source>
</evidence>